<dbReference type="EMBL" id="FZNM01000003">
    <property type="protein sequence ID" value="SNR39203.1"/>
    <property type="molecule type" value="Genomic_DNA"/>
</dbReference>
<evidence type="ECO:0000313" key="2">
    <source>
        <dbReference type="Proteomes" id="UP000198409"/>
    </source>
</evidence>
<reference evidence="2" key="1">
    <citation type="submission" date="2017-06" db="EMBL/GenBank/DDBJ databases">
        <authorList>
            <person name="Varghese N."/>
            <person name="Submissions S."/>
        </authorList>
    </citation>
    <scope>NUCLEOTIDE SEQUENCE [LARGE SCALE GENOMIC DNA]</scope>
    <source>
        <strain evidence="2">DSM 26170</strain>
    </source>
</reference>
<dbReference type="AlphaFoldDB" id="A0A238VZ96"/>
<dbReference type="PANTHER" id="PTHR36573:SF1">
    <property type="entry name" value="INTERMEMBRANE PHOSPHOLIPID TRANSPORT SYSTEM BINDING PROTEIN MLAC"/>
    <property type="match status" value="1"/>
</dbReference>
<name>A0A238VZ96_9RHOB</name>
<dbReference type="InterPro" id="IPR008869">
    <property type="entry name" value="MlaC/ttg2D"/>
</dbReference>
<dbReference type="PANTHER" id="PTHR36573">
    <property type="entry name" value="INTERMEMBRANE PHOSPHOLIPID TRANSPORT SYSTEM BINDING PROTEIN MLAC"/>
    <property type="match status" value="1"/>
</dbReference>
<dbReference type="Gene3D" id="3.10.450.710">
    <property type="entry name" value="Tgt2/MlaC"/>
    <property type="match status" value="1"/>
</dbReference>
<dbReference type="InterPro" id="IPR042245">
    <property type="entry name" value="Tgt2/MlaC_sf"/>
</dbReference>
<proteinExistence type="predicted"/>
<dbReference type="Pfam" id="PF05494">
    <property type="entry name" value="MlaC"/>
    <property type="match status" value="1"/>
</dbReference>
<protein>
    <submittedName>
        <fullName evidence="1">Phospholipid transport system substrate-binding protein</fullName>
    </submittedName>
</protein>
<dbReference type="Proteomes" id="UP000198409">
    <property type="component" value="Unassembled WGS sequence"/>
</dbReference>
<organism evidence="1 2">
    <name type="scientific">Paracoccus sediminis</name>
    <dbReference type="NCBI Taxonomy" id="1214787"/>
    <lineage>
        <taxon>Bacteria</taxon>
        <taxon>Pseudomonadati</taxon>
        <taxon>Pseudomonadota</taxon>
        <taxon>Alphaproteobacteria</taxon>
        <taxon>Rhodobacterales</taxon>
        <taxon>Paracoccaceae</taxon>
        <taxon>Paracoccus</taxon>
    </lineage>
</organism>
<sequence>MTHMPILPRMPSSTPMRPDRRGVLTMAAGGLALAVTPWRAGWALDADQAGALISTALGEVYQVINSGRPPAQMYRDFESVFVRYADVDVIARSALGPAARQANPAALSAYTQAFQGYIGRKYGKRFREFVGSRIEVTGARPLKSFFAVTSTAYLNGRAPMEVEWHVSNKSGQDRFFNIIIEGVNMLASERAEMAAMLTARRGDLAALTADLQGAG</sequence>
<evidence type="ECO:0000313" key="1">
    <source>
        <dbReference type="EMBL" id="SNR39203.1"/>
    </source>
</evidence>
<accession>A0A238VZ96</accession>
<gene>
    <name evidence="1" type="ORF">SAMN06265378_103171</name>
</gene>